<dbReference type="InterPro" id="IPR029058">
    <property type="entry name" value="AB_hydrolase_fold"/>
</dbReference>
<evidence type="ECO:0000256" key="7">
    <source>
        <dbReference type="RuleBase" id="RU361156"/>
    </source>
</evidence>
<evidence type="ECO:0000256" key="1">
    <source>
        <dbReference type="ARBA" id="ARBA00009431"/>
    </source>
</evidence>
<keyword evidence="5 7" id="KW-0378">Hydrolase</keyword>
<dbReference type="InterPro" id="IPR001563">
    <property type="entry name" value="Peptidase_S10"/>
</dbReference>
<dbReference type="PRINTS" id="PR00724">
    <property type="entry name" value="CRBOXYPTASEC"/>
</dbReference>
<name>A0A4P9VWW8_9FUNG</name>
<gene>
    <name evidence="8" type="ORF">BDK51DRAFT_38635</name>
</gene>
<dbReference type="EC" id="3.4.16.-" evidence="7"/>
<dbReference type="PANTHER" id="PTHR11802:SF3">
    <property type="entry name" value="RETINOID-INDUCIBLE SERINE CARBOXYPEPTIDASE"/>
    <property type="match status" value="1"/>
</dbReference>
<dbReference type="PANTHER" id="PTHR11802">
    <property type="entry name" value="SERINE PROTEASE FAMILY S10 SERINE CARBOXYPEPTIDASE"/>
    <property type="match status" value="1"/>
</dbReference>
<proteinExistence type="inferred from homology"/>
<keyword evidence="4 7" id="KW-0732">Signal</keyword>
<dbReference type="Proteomes" id="UP000269721">
    <property type="component" value="Unassembled WGS sequence"/>
</dbReference>
<organism evidence="8 9">
    <name type="scientific">Blyttiomyces helicus</name>
    <dbReference type="NCBI Taxonomy" id="388810"/>
    <lineage>
        <taxon>Eukaryota</taxon>
        <taxon>Fungi</taxon>
        <taxon>Fungi incertae sedis</taxon>
        <taxon>Chytridiomycota</taxon>
        <taxon>Chytridiomycota incertae sedis</taxon>
        <taxon>Chytridiomycetes</taxon>
        <taxon>Chytridiomycetes incertae sedis</taxon>
        <taxon>Blyttiomyces</taxon>
    </lineage>
</organism>
<sequence>MHITASLAVSCLSVLAAAANLPSHPIIPSTPRKVHASSEHVHSNLASKYLIANLPNIPASVTDGLIGRMYSGTLPIFKDGASLFFWYIESSTPTKDLIIWLNENGPLRVSNSSTGPESSRNPYSWDNAANVLYGGVIGEDDEERFTAMQYGSRNFVYSCATSSPFFLPVEQPVGTGFAFGNTSDYVTSEIGVGEDFYLFLNNFYHIFPETVSHRLFISGESYAGEHLEPGAVLQRHAIYNVLSITSFSLTRQDGRPIPLAGILVGDGA</sequence>
<evidence type="ECO:0000256" key="2">
    <source>
        <dbReference type="ARBA" id="ARBA00022645"/>
    </source>
</evidence>
<dbReference type="SUPFAM" id="SSF53474">
    <property type="entry name" value="alpha/beta-Hydrolases"/>
    <property type="match status" value="2"/>
</dbReference>
<dbReference type="GO" id="GO:0004185">
    <property type="term" value="F:serine-type carboxypeptidase activity"/>
    <property type="evidence" value="ECO:0007669"/>
    <property type="project" value="UniProtKB-UniRule"/>
</dbReference>
<reference evidence="9" key="1">
    <citation type="journal article" date="2018" name="Nat. Microbiol.">
        <title>Leveraging single-cell genomics to expand the fungal tree of life.</title>
        <authorList>
            <person name="Ahrendt S.R."/>
            <person name="Quandt C.A."/>
            <person name="Ciobanu D."/>
            <person name="Clum A."/>
            <person name="Salamov A."/>
            <person name="Andreopoulos B."/>
            <person name="Cheng J.F."/>
            <person name="Woyke T."/>
            <person name="Pelin A."/>
            <person name="Henrissat B."/>
            <person name="Reynolds N.K."/>
            <person name="Benny G.L."/>
            <person name="Smith M.E."/>
            <person name="James T.Y."/>
            <person name="Grigoriev I.V."/>
        </authorList>
    </citation>
    <scope>NUCLEOTIDE SEQUENCE [LARGE SCALE GENOMIC DNA]</scope>
</reference>
<comment type="similarity">
    <text evidence="1 7">Belongs to the peptidase S10 family.</text>
</comment>
<dbReference type="AlphaFoldDB" id="A0A4P9VWW8"/>
<keyword evidence="2 7" id="KW-0121">Carboxypeptidase</keyword>
<evidence type="ECO:0000313" key="8">
    <source>
        <dbReference type="EMBL" id="RKO83702.1"/>
    </source>
</evidence>
<keyword evidence="3 7" id="KW-0645">Protease</keyword>
<keyword evidence="6" id="KW-0325">Glycoprotein</keyword>
<accession>A0A4P9VWW8</accession>
<dbReference type="GO" id="GO:0006508">
    <property type="term" value="P:proteolysis"/>
    <property type="evidence" value="ECO:0007669"/>
    <property type="project" value="UniProtKB-KW"/>
</dbReference>
<dbReference type="InterPro" id="IPR018202">
    <property type="entry name" value="Ser_caboxypep_ser_AS"/>
</dbReference>
<dbReference type="Gene3D" id="3.40.50.1820">
    <property type="entry name" value="alpha/beta hydrolase"/>
    <property type="match status" value="1"/>
</dbReference>
<evidence type="ECO:0000313" key="9">
    <source>
        <dbReference type="Proteomes" id="UP000269721"/>
    </source>
</evidence>
<evidence type="ECO:0000256" key="4">
    <source>
        <dbReference type="ARBA" id="ARBA00022729"/>
    </source>
</evidence>
<evidence type="ECO:0000256" key="6">
    <source>
        <dbReference type="ARBA" id="ARBA00023180"/>
    </source>
</evidence>
<protein>
    <recommendedName>
        <fullName evidence="7">Carboxypeptidase</fullName>
        <ecNumber evidence="7">3.4.16.-</ecNumber>
    </recommendedName>
</protein>
<evidence type="ECO:0000256" key="5">
    <source>
        <dbReference type="ARBA" id="ARBA00022801"/>
    </source>
</evidence>
<evidence type="ECO:0000256" key="3">
    <source>
        <dbReference type="ARBA" id="ARBA00022670"/>
    </source>
</evidence>
<dbReference type="OrthoDB" id="443318at2759"/>
<dbReference type="EMBL" id="ML000933">
    <property type="protein sequence ID" value="RKO83702.1"/>
    <property type="molecule type" value="Genomic_DNA"/>
</dbReference>
<dbReference type="PROSITE" id="PS00131">
    <property type="entry name" value="CARBOXYPEPT_SER_SER"/>
    <property type="match status" value="1"/>
</dbReference>
<dbReference type="Pfam" id="PF00450">
    <property type="entry name" value="Peptidase_S10"/>
    <property type="match status" value="2"/>
</dbReference>
<feature type="chain" id="PRO_5021036196" description="Carboxypeptidase" evidence="7">
    <location>
        <begin position="19"/>
        <end position="268"/>
    </location>
</feature>
<keyword evidence="9" id="KW-1185">Reference proteome</keyword>
<feature type="signal peptide" evidence="7">
    <location>
        <begin position="1"/>
        <end position="18"/>
    </location>
</feature>